<proteinExistence type="predicted"/>
<evidence type="ECO:0000313" key="2">
    <source>
        <dbReference type="Proteomes" id="UP000092713"/>
    </source>
</evidence>
<comment type="caution">
    <text evidence="1">The sequence shown here is derived from an EMBL/GenBank/DDBJ whole genome shotgun (WGS) entry which is preliminary data.</text>
</comment>
<dbReference type="InterPro" id="IPR007922">
    <property type="entry name" value="DciA-like"/>
</dbReference>
<evidence type="ECO:0000313" key="1">
    <source>
        <dbReference type="EMBL" id="OBV39158.1"/>
    </source>
</evidence>
<dbReference type="STRING" id="1747903.ASR47_1008220"/>
<organism evidence="1 2">
    <name type="scientific">Janthinobacterium psychrotolerans</name>
    <dbReference type="NCBI Taxonomy" id="1747903"/>
    <lineage>
        <taxon>Bacteria</taxon>
        <taxon>Pseudomonadati</taxon>
        <taxon>Pseudomonadota</taxon>
        <taxon>Betaproteobacteria</taxon>
        <taxon>Burkholderiales</taxon>
        <taxon>Oxalobacteraceae</taxon>
        <taxon>Janthinobacterium</taxon>
    </lineage>
</organism>
<evidence type="ECO:0008006" key="3">
    <source>
        <dbReference type="Google" id="ProtNLM"/>
    </source>
</evidence>
<dbReference type="Proteomes" id="UP000092713">
    <property type="component" value="Unassembled WGS sequence"/>
</dbReference>
<accession>A0A1A7C4B9</accession>
<protein>
    <recommendedName>
        <fullName evidence="3">DUF721 domain-containing protein</fullName>
    </recommendedName>
</protein>
<dbReference type="EMBL" id="LOCQ01000055">
    <property type="protein sequence ID" value="OBV39158.1"/>
    <property type="molecule type" value="Genomic_DNA"/>
</dbReference>
<reference evidence="1 2" key="1">
    <citation type="submission" date="2016-04" db="EMBL/GenBank/DDBJ databases">
        <title>Draft genome sequence of Janthinobacterium psychrotolerans sp. nov., isolated from freshwater sediments in Denmark.</title>
        <authorList>
            <person name="Gong X."/>
            <person name="Skrivergaard S."/>
            <person name="Korsgaard B.S."/>
            <person name="Schreiber L."/>
            <person name="Marshall I.P."/>
            <person name="Finster K."/>
            <person name="Schramm A."/>
        </authorList>
    </citation>
    <scope>NUCLEOTIDE SEQUENCE [LARGE SCALE GENOMIC DNA]</scope>
    <source>
        <strain evidence="1 2">S3-2</strain>
    </source>
</reference>
<gene>
    <name evidence="1" type="ORF">ASR47_1008220</name>
</gene>
<dbReference type="PATRIC" id="fig|1747903.4.peg.2733"/>
<sequence length="212" mass="23152">MHYITIALRQTIKGNRRHFAPGRTPCAAAAALAMRERVCYVSAMRNPTYSPAPRRSYGFARSGPPVTGATDFLRGNATMASLMPTVKRLAALQKDCAKALPAMFEHCDILQFEAGQLVLATPNAALAAKLKQQLPKLQGELERKGWQIAGIKLKVQVIKSIAPIVHTRALALPEKAMSALEELSTALPASKQNDQLIAALRKLVRHHRDAKD</sequence>
<dbReference type="AlphaFoldDB" id="A0A1A7C4B9"/>
<dbReference type="Pfam" id="PF05258">
    <property type="entry name" value="DciA"/>
    <property type="match status" value="1"/>
</dbReference>
<name>A0A1A7C4B9_9BURK</name>
<keyword evidence="2" id="KW-1185">Reference proteome</keyword>